<dbReference type="GO" id="GO:0004252">
    <property type="term" value="F:serine-type endopeptidase activity"/>
    <property type="evidence" value="ECO:0007669"/>
    <property type="project" value="UniProtKB-UniRule"/>
</dbReference>
<evidence type="ECO:0000256" key="3">
    <source>
        <dbReference type="SAM" id="MobiDB-lite"/>
    </source>
</evidence>
<evidence type="ECO:0000313" key="6">
    <source>
        <dbReference type="Proteomes" id="UP000316993"/>
    </source>
</evidence>
<feature type="domain" description="Lon proteolytic" evidence="4">
    <location>
        <begin position="590"/>
        <end position="785"/>
    </location>
</feature>
<dbReference type="PRINTS" id="PR00830">
    <property type="entry name" value="ENDOLAPTASE"/>
</dbReference>
<proteinExistence type="inferred from homology"/>
<dbReference type="Gene3D" id="3.40.50.300">
    <property type="entry name" value="P-loop containing nucleotide triphosphate hydrolases"/>
    <property type="match status" value="2"/>
</dbReference>
<accession>A0A543LJH2</accession>
<dbReference type="Pfam" id="PF13654">
    <property type="entry name" value="AAA_32"/>
    <property type="match status" value="1"/>
</dbReference>
<comment type="catalytic activity">
    <reaction evidence="2">
        <text>Hydrolysis of proteins in presence of ATP.</text>
        <dbReference type="EC" id="3.4.21.53"/>
    </reaction>
</comment>
<dbReference type="InterPro" id="IPR020568">
    <property type="entry name" value="Ribosomal_Su5_D2-typ_SF"/>
</dbReference>
<dbReference type="GO" id="GO:0030163">
    <property type="term" value="P:protein catabolic process"/>
    <property type="evidence" value="ECO:0007669"/>
    <property type="project" value="InterPro"/>
</dbReference>
<dbReference type="InterPro" id="IPR008269">
    <property type="entry name" value="Lon_proteolytic"/>
</dbReference>
<dbReference type="GO" id="GO:0004176">
    <property type="term" value="F:ATP-dependent peptidase activity"/>
    <property type="evidence" value="ECO:0007669"/>
    <property type="project" value="UniProtKB-UniRule"/>
</dbReference>
<sequence length="843" mass="91846">MPANALSASQLRLTIDPTSLGFASTAELQDLPLPWIGQERAQAAAQFGLQMNQPDYHLFVLGEVGSGRTSLMRQAMQTAAALRPVPPDLCYLHNFEAPERPRALRLPAGQGRVLRRAMAELAKALQTDIPRHLSSPDFRAQARAIEQTYEAQEAKAFAVLEAFAQARQFRLQRSDEDGGHMVFTLTGASGQPLTEAEARALPPEQRARIDEAEQALRAEIIAFAQTLRPLERVRDDALNDLRKRTVRPLVQQALATVRSTVPEQPGVLQTWLQQVERELLQHLHWFELAEPPKDSPGDTSTDKSSNPASTPSDDEDDGDAHDALNRLLHLCQVHVAVDHHGQTSAPVIVEDNPQHRTLFGNIEPHSDGDTPHADFAGIRAGSLLRAHGGFLLLHLHDLVSEEGLWARLRRFLRCSRLHIDESGSSGSGSAPVALQPEAVTVDVKIVLIGSVDEYYALQETDPDTARRFRAKVDFVERFAASPATRIASAIFVAHSCKRRNLPHFGAPAVALLLEQAHREADDQGRQSAQFALIEALLMEAAALCQARGGTLVEPADVRAAQQARMLRHNYPEEQLHESIVEGERLITLTGSVTGQINALTQIDLGDYRFGFPVRITARTFAGQEGLLNIEREVDMSGPIHDKGVLILHSYLTALFSHVAPLALNASIVFEQEYSGVEGDSASCAELYALLSSLSGLPLRQGIAVTGALNQHGEVLPVGGINEKIEGWFRACTTAGLDGTQGVLIPARNQRHLMLSSEVADAVERGLFHVYTMQHVSEGIALLTGEASGMSPAELLQAQADELAGGAATMEDTVMQRAEMTLRAYRRACQAAGAARRGRAVRGR</sequence>
<keyword evidence="2" id="KW-0378">Hydrolase</keyword>
<feature type="active site" evidence="2">
    <location>
        <position position="723"/>
    </location>
</feature>
<dbReference type="GO" id="GO:0005524">
    <property type="term" value="F:ATP binding"/>
    <property type="evidence" value="ECO:0007669"/>
    <property type="project" value="InterPro"/>
</dbReference>
<reference evidence="5 6" key="1">
    <citation type="submission" date="2019-06" db="EMBL/GenBank/DDBJ databases">
        <title>Genomic Encyclopedia of Archaeal and Bacterial Type Strains, Phase II (KMG-II): from individual species to whole genera.</title>
        <authorList>
            <person name="Goeker M."/>
        </authorList>
    </citation>
    <scope>NUCLEOTIDE SEQUENCE [LARGE SCALE GENOMIC DNA]</scope>
    <source>
        <strain evidence="5 6">DSM 7270</strain>
    </source>
</reference>
<dbReference type="EC" id="3.4.21.53" evidence="2"/>
<dbReference type="Pfam" id="PF20436">
    <property type="entry name" value="LonB_AAA-LID"/>
    <property type="match status" value="1"/>
</dbReference>
<feature type="compositionally biased region" description="Polar residues" evidence="3">
    <location>
        <begin position="297"/>
        <end position="311"/>
    </location>
</feature>
<dbReference type="PROSITE" id="PS51786">
    <property type="entry name" value="LON_PROTEOLYTIC"/>
    <property type="match status" value="1"/>
</dbReference>
<dbReference type="Gene3D" id="3.30.230.10">
    <property type="match status" value="1"/>
</dbReference>
<dbReference type="GO" id="GO:0006508">
    <property type="term" value="P:proteolysis"/>
    <property type="evidence" value="ECO:0007669"/>
    <property type="project" value="UniProtKB-KW"/>
</dbReference>
<dbReference type="PANTHER" id="PTHR10046">
    <property type="entry name" value="ATP DEPENDENT LON PROTEASE FAMILY MEMBER"/>
    <property type="match status" value="1"/>
</dbReference>
<dbReference type="Proteomes" id="UP000316993">
    <property type="component" value="Unassembled WGS sequence"/>
</dbReference>
<dbReference type="Pfam" id="PF05362">
    <property type="entry name" value="Lon_C"/>
    <property type="match status" value="1"/>
</dbReference>
<dbReference type="InterPro" id="IPR014721">
    <property type="entry name" value="Ribsml_uS5_D2-typ_fold_subgr"/>
</dbReference>
<evidence type="ECO:0000256" key="1">
    <source>
        <dbReference type="ARBA" id="ARBA00022670"/>
    </source>
</evidence>
<comment type="caution">
    <text evidence="5">The sequence shown here is derived from an EMBL/GenBank/DDBJ whole genome shotgun (WGS) entry which is preliminary data.</text>
</comment>
<feature type="region of interest" description="Disordered" evidence="3">
    <location>
        <begin position="289"/>
        <end position="320"/>
    </location>
</feature>
<gene>
    <name evidence="5" type="ORF">BDD18_0466</name>
</gene>
<protein>
    <recommendedName>
        <fullName evidence="2">endopeptidase La</fullName>
        <ecNumber evidence="2">3.4.21.53</ecNumber>
    </recommendedName>
</protein>
<evidence type="ECO:0000313" key="5">
    <source>
        <dbReference type="EMBL" id="TQN07354.1"/>
    </source>
</evidence>
<dbReference type="EMBL" id="VFPV01000001">
    <property type="protein sequence ID" value="TQN07354.1"/>
    <property type="molecule type" value="Genomic_DNA"/>
</dbReference>
<dbReference type="SUPFAM" id="SSF54211">
    <property type="entry name" value="Ribosomal protein S5 domain 2-like"/>
    <property type="match status" value="1"/>
</dbReference>
<dbReference type="InterPro" id="IPR046844">
    <property type="entry name" value="Lon-like_helical"/>
</dbReference>
<keyword evidence="1 2" id="KW-0645">Protease</keyword>
<organism evidence="5 6">
    <name type="scientific">Acidovorax temperans</name>
    <dbReference type="NCBI Taxonomy" id="80878"/>
    <lineage>
        <taxon>Bacteria</taxon>
        <taxon>Pseudomonadati</taxon>
        <taxon>Pseudomonadota</taxon>
        <taxon>Betaproteobacteria</taxon>
        <taxon>Burkholderiales</taxon>
        <taxon>Comamonadaceae</taxon>
        <taxon>Acidovorax</taxon>
    </lineage>
</organism>
<dbReference type="Pfam" id="PF20437">
    <property type="entry name" value="LonC_helical"/>
    <property type="match status" value="1"/>
</dbReference>
<dbReference type="InterPro" id="IPR041699">
    <property type="entry name" value="AAA_32"/>
</dbReference>
<dbReference type="Gene3D" id="1.10.8.60">
    <property type="match status" value="1"/>
</dbReference>
<dbReference type="InterPro" id="IPR027417">
    <property type="entry name" value="P-loop_NTPase"/>
</dbReference>
<feature type="active site" evidence="2">
    <location>
        <position position="680"/>
    </location>
</feature>
<evidence type="ECO:0000256" key="2">
    <source>
        <dbReference type="PROSITE-ProRule" id="PRU01122"/>
    </source>
</evidence>
<comment type="similarity">
    <text evidence="2">Belongs to the peptidase S16 family.</text>
</comment>
<dbReference type="InterPro" id="IPR046843">
    <property type="entry name" value="LonB_AAA-LID"/>
</dbReference>
<dbReference type="RefSeq" id="WP_142081171.1">
    <property type="nucleotide sequence ID" value="NZ_VFPV01000001.1"/>
</dbReference>
<evidence type="ECO:0000259" key="4">
    <source>
        <dbReference type="PROSITE" id="PS51786"/>
    </source>
</evidence>
<dbReference type="AlphaFoldDB" id="A0A543LJH2"/>
<keyword evidence="2" id="KW-0720">Serine protease</keyword>
<dbReference type="InterPro" id="IPR027065">
    <property type="entry name" value="Lon_Prtase"/>
</dbReference>
<name>A0A543LJH2_9BURK</name>
<dbReference type="SUPFAM" id="SSF52540">
    <property type="entry name" value="P-loop containing nucleoside triphosphate hydrolases"/>
    <property type="match status" value="1"/>
</dbReference>